<dbReference type="SMART" id="SM00530">
    <property type="entry name" value="HTH_XRE"/>
    <property type="match status" value="1"/>
</dbReference>
<protein>
    <submittedName>
        <fullName evidence="2">Helix-turn-helix domain protein</fullName>
    </submittedName>
</protein>
<dbReference type="EMBL" id="BK015830">
    <property type="protein sequence ID" value="DAE27169.1"/>
    <property type="molecule type" value="Genomic_DNA"/>
</dbReference>
<dbReference type="InterPro" id="IPR001387">
    <property type="entry name" value="Cro/C1-type_HTH"/>
</dbReference>
<name>A0A8S5R7U9_9VIRU</name>
<reference evidence="2" key="1">
    <citation type="journal article" date="2021" name="Proc. Natl. Acad. Sci. U.S.A.">
        <title>A Catalog of Tens of Thousands of Viruses from Human Metagenomes Reveals Hidden Associations with Chronic Diseases.</title>
        <authorList>
            <person name="Tisza M.J."/>
            <person name="Buck C.B."/>
        </authorList>
    </citation>
    <scope>NUCLEOTIDE SEQUENCE</scope>
    <source>
        <strain evidence="2">Ct3kA5</strain>
    </source>
</reference>
<dbReference type="InterPro" id="IPR010982">
    <property type="entry name" value="Lambda_DNA-bd_dom_sf"/>
</dbReference>
<organism evidence="2">
    <name type="scientific">virus sp. ct3kA5</name>
    <dbReference type="NCBI Taxonomy" id="2826790"/>
    <lineage>
        <taxon>Viruses</taxon>
    </lineage>
</organism>
<dbReference type="SUPFAM" id="SSF47413">
    <property type="entry name" value="lambda repressor-like DNA-binding domains"/>
    <property type="match status" value="1"/>
</dbReference>
<proteinExistence type="predicted"/>
<dbReference type="GO" id="GO:0003677">
    <property type="term" value="F:DNA binding"/>
    <property type="evidence" value="ECO:0007669"/>
    <property type="project" value="InterPro"/>
</dbReference>
<dbReference type="Pfam" id="PF01381">
    <property type="entry name" value="HTH_3"/>
    <property type="match status" value="1"/>
</dbReference>
<feature type="domain" description="HTH cro/C1-type" evidence="1">
    <location>
        <begin position="23"/>
        <end position="77"/>
    </location>
</feature>
<evidence type="ECO:0000259" key="1">
    <source>
        <dbReference type="PROSITE" id="PS50943"/>
    </source>
</evidence>
<dbReference type="PROSITE" id="PS50943">
    <property type="entry name" value="HTH_CROC1"/>
    <property type="match status" value="1"/>
</dbReference>
<sequence>MGRIVVQESYICLKILFMIREVIIEALKKRGIKQIELARHLDINRSSLNAFLKGNGKISLANVEKSFLFLGIEMVLKDK</sequence>
<dbReference type="Gene3D" id="1.10.260.40">
    <property type="entry name" value="lambda repressor-like DNA-binding domains"/>
    <property type="match status" value="1"/>
</dbReference>
<dbReference type="CDD" id="cd00093">
    <property type="entry name" value="HTH_XRE"/>
    <property type="match status" value="1"/>
</dbReference>
<accession>A0A8S5R7U9</accession>
<evidence type="ECO:0000313" key="2">
    <source>
        <dbReference type="EMBL" id="DAE27169.1"/>
    </source>
</evidence>